<dbReference type="PANTHER" id="PTHR33055">
    <property type="entry name" value="TRANSPOSASE FOR INSERTION SEQUENCE ELEMENT IS1111A"/>
    <property type="match status" value="1"/>
</dbReference>
<protein>
    <submittedName>
        <fullName evidence="3">IS110 family transposase</fullName>
    </submittedName>
</protein>
<reference evidence="3 4" key="1">
    <citation type="journal article" date="2015" name="Antonie Van Leeuwenhoek">
        <title>Bosea vaviloviae sp. nov., a new species of slow-growing rhizobia isolated from nodules of the relict species Vavilovia formosa (Stev.) Fed.</title>
        <authorList>
            <person name="Safronova V.I."/>
            <person name="Kuznetsova I.G."/>
            <person name="Sazanova A.L."/>
            <person name="Kimeklis A.K."/>
            <person name="Belimov A.A."/>
            <person name="Andronov E.E."/>
            <person name="Pinaev A.G."/>
            <person name="Chizhevskaya E.P."/>
            <person name="Pukhaev A.R."/>
            <person name="Popov K.P."/>
            <person name="Willems A."/>
            <person name="Tikhonovich I.A."/>
        </authorList>
    </citation>
    <scope>NUCLEOTIDE SEQUENCE [LARGE SCALE GENOMIC DNA]</scope>
    <source>
        <strain evidence="3 4">Vaf18</strain>
        <plasmid evidence="3">unnamed1</plasmid>
    </source>
</reference>
<dbReference type="KEGG" id="bvv:BHK69_30050"/>
<dbReference type="Pfam" id="PF01548">
    <property type="entry name" value="DEDD_Tnp_IS110"/>
    <property type="match status" value="1"/>
</dbReference>
<dbReference type="InterPro" id="IPR003346">
    <property type="entry name" value="Transposase_20"/>
</dbReference>
<dbReference type="Pfam" id="PF02371">
    <property type="entry name" value="Transposase_20"/>
    <property type="match status" value="1"/>
</dbReference>
<feature type="domain" description="Transposase IS116/IS110/IS902 C-terminal" evidence="2">
    <location>
        <begin position="209"/>
        <end position="287"/>
    </location>
</feature>
<dbReference type="EMBL" id="CP017148">
    <property type="protein sequence ID" value="AOO84968.1"/>
    <property type="molecule type" value="Genomic_DNA"/>
</dbReference>
<dbReference type="NCBIfam" id="NF033542">
    <property type="entry name" value="transpos_IS110"/>
    <property type="match status" value="1"/>
</dbReference>
<dbReference type="AlphaFoldDB" id="A0A1D7UC64"/>
<keyword evidence="3" id="KW-0614">Plasmid</keyword>
<evidence type="ECO:0000313" key="3">
    <source>
        <dbReference type="EMBL" id="AOO84968.1"/>
    </source>
</evidence>
<evidence type="ECO:0000259" key="2">
    <source>
        <dbReference type="Pfam" id="PF02371"/>
    </source>
</evidence>
<evidence type="ECO:0000313" key="4">
    <source>
        <dbReference type="Proteomes" id="UP000094969"/>
    </source>
</evidence>
<name>A0A1D7UC64_9HYPH</name>
<dbReference type="PANTHER" id="PTHR33055:SF3">
    <property type="entry name" value="PUTATIVE TRANSPOSASE FOR IS117-RELATED"/>
    <property type="match status" value="1"/>
</dbReference>
<feature type="domain" description="Transposase IS110-like N-terminal" evidence="1">
    <location>
        <begin position="6"/>
        <end position="146"/>
    </location>
</feature>
<evidence type="ECO:0000259" key="1">
    <source>
        <dbReference type="Pfam" id="PF01548"/>
    </source>
</evidence>
<dbReference type="GO" id="GO:0006313">
    <property type="term" value="P:DNA transposition"/>
    <property type="evidence" value="ECO:0007669"/>
    <property type="project" value="InterPro"/>
</dbReference>
<geneLocation type="plasmid" evidence="3 4">
    <name>unnamed1</name>
</geneLocation>
<dbReference type="InterPro" id="IPR002525">
    <property type="entry name" value="Transp_IS110-like_N"/>
</dbReference>
<organism evidence="3 4">
    <name type="scientific">Bosea vaviloviae</name>
    <dbReference type="NCBI Taxonomy" id="1526658"/>
    <lineage>
        <taxon>Bacteria</taxon>
        <taxon>Pseudomonadati</taxon>
        <taxon>Pseudomonadota</taxon>
        <taxon>Alphaproteobacteria</taxon>
        <taxon>Hyphomicrobiales</taxon>
        <taxon>Boseaceae</taxon>
        <taxon>Bosea</taxon>
    </lineage>
</organism>
<keyword evidence="4" id="KW-1185">Reference proteome</keyword>
<proteinExistence type="predicted"/>
<gene>
    <name evidence="3" type="ORF">BHK69_30050</name>
</gene>
<dbReference type="OrthoDB" id="5289737at2"/>
<dbReference type="Proteomes" id="UP000094969">
    <property type="component" value="Plasmid unnamed1"/>
</dbReference>
<dbReference type="InterPro" id="IPR047650">
    <property type="entry name" value="Transpos_IS110"/>
</dbReference>
<sequence>MQISVVGLDIAKQVFQVHAADVEGRPVAQLKLRRAQVLDYFRALPPCLIGMEACATAHHWARELSALGHAVRLMPPAYVKPYVKRNKTDAADAEAIAEAVTRPTMRFVPVKSAAQQAALMLHRVRELLVRQRTMLATAIRAHLAEFGIIAPQGIHRVEKLANEVNNPAVPPLARDALMLLVDELASVWQRIDELEVRLVALHRADEVSRRLASIPGVGPITAMAIANTVPDPSMFRSGREFAAWLGLTPKSHSSSGKDRLGRISKRGDRYIRHLLYVGAGNAIRFAKARAATGEAWIRGLQERRPPKVVIIALANKMARIAWALMIRGQCFRSPAVVAA</sequence>
<dbReference type="RefSeq" id="WP_069694151.1">
    <property type="nucleotide sequence ID" value="NZ_CP017148.1"/>
</dbReference>
<dbReference type="GO" id="GO:0003677">
    <property type="term" value="F:DNA binding"/>
    <property type="evidence" value="ECO:0007669"/>
    <property type="project" value="InterPro"/>
</dbReference>
<dbReference type="GO" id="GO:0004803">
    <property type="term" value="F:transposase activity"/>
    <property type="evidence" value="ECO:0007669"/>
    <property type="project" value="InterPro"/>
</dbReference>
<accession>A0A1D7UC64</accession>